<reference evidence="3" key="1">
    <citation type="journal article" date="2015" name="Nature">
        <title>Complex archaea that bridge the gap between prokaryotes and eukaryotes.</title>
        <authorList>
            <person name="Spang A."/>
            <person name="Saw J.H."/>
            <person name="Jorgensen S.L."/>
            <person name="Zaremba-Niedzwiedzka K."/>
            <person name="Martijn J."/>
            <person name="Lind A.E."/>
            <person name="van Eijk R."/>
            <person name="Schleper C."/>
            <person name="Guy L."/>
            <person name="Ettema T.J."/>
        </authorList>
    </citation>
    <scope>NUCLEOTIDE SEQUENCE</scope>
</reference>
<gene>
    <name evidence="3" type="ORF">LCGC14_1837070</name>
</gene>
<organism evidence="3">
    <name type="scientific">marine sediment metagenome</name>
    <dbReference type="NCBI Taxonomy" id="412755"/>
    <lineage>
        <taxon>unclassified sequences</taxon>
        <taxon>metagenomes</taxon>
        <taxon>ecological metagenomes</taxon>
    </lineage>
</organism>
<protein>
    <submittedName>
        <fullName evidence="3">Uncharacterized protein</fullName>
    </submittedName>
</protein>
<dbReference type="Gene3D" id="3.40.50.720">
    <property type="entry name" value="NAD(P)-binding Rossmann-like Domain"/>
    <property type="match status" value="1"/>
</dbReference>
<dbReference type="Pfam" id="PF14691">
    <property type="entry name" value="Fer4_20"/>
    <property type="match status" value="1"/>
</dbReference>
<dbReference type="PRINTS" id="PR00419">
    <property type="entry name" value="ADXRDTASE"/>
</dbReference>
<dbReference type="EMBL" id="LAZR01018229">
    <property type="protein sequence ID" value="KKL97180.1"/>
    <property type="molecule type" value="Genomic_DNA"/>
</dbReference>
<feature type="domain" description="FAD dependent oxidoreductase" evidence="1">
    <location>
        <begin position="118"/>
        <end position="152"/>
    </location>
</feature>
<evidence type="ECO:0000259" key="1">
    <source>
        <dbReference type="Pfam" id="PF01266"/>
    </source>
</evidence>
<dbReference type="InterPro" id="IPR028261">
    <property type="entry name" value="DPD_II"/>
</dbReference>
<proteinExistence type="predicted"/>
<dbReference type="InterPro" id="IPR006076">
    <property type="entry name" value="FAD-dep_OxRdtase"/>
</dbReference>
<accession>A0A0F9ITR0</accession>
<feature type="domain" description="Dihydroprymidine dehydrogenase" evidence="2">
    <location>
        <begin position="26"/>
        <end position="102"/>
    </location>
</feature>
<dbReference type="SUPFAM" id="SSF46548">
    <property type="entry name" value="alpha-helical ferredoxin"/>
    <property type="match status" value="1"/>
</dbReference>
<feature type="non-terminal residue" evidence="3">
    <location>
        <position position="155"/>
    </location>
</feature>
<evidence type="ECO:0000259" key="2">
    <source>
        <dbReference type="Pfam" id="PF14691"/>
    </source>
</evidence>
<comment type="caution">
    <text evidence="3">The sequence shown here is derived from an EMBL/GenBank/DDBJ whole genome shotgun (WGS) entry which is preliminary data.</text>
</comment>
<dbReference type="Gene3D" id="1.10.1060.10">
    <property type="entry name" value="Alpha-helical ferredoxin"/>
    <property type="match status" value="1"/>
</dbReference>
<dbReference type="AlphaFoldDB" id="A0A0F9ITR0"/>
<evidence type="ECO:0000313" key="3">
    <source>
        <dbReference type="EMBL" id="KKL97180.1"/>
    </source>
</evidence>
<dbReference type="PANTHER" id="PTHR42783">
    <property type="entry name" value="GLUTAMATE SYNTHASE [NADPH] SMALL CHAIN"/>
    <property type="match status" value="1"/>
</dbReference>
<name>A0A0F9ITR0_9ZZZZ</name>
<sequence length="155" mass="16649">MRNVDLTSKDIDALGCVTELMDREWAPCRYNCPAHADVRSYIEAAAQGDFHQAIDIIRTNLPFAAVCGRVCHHPCEANCRRQDVDDPVAIREVKRFVAETQGAAGSTVNKAPAQDRARVAVIGAGPAGMSAALDLAKAGYRPTVFEKFPIAGGIP</sequence>
<dbReference type="SUPFAM" id="SSF51971">
    <property type="entry name" value="Nucleotide-binding domain"/>
    <property type="match status" value="1"/>
</dbReference>
<dbReference type="GO" id="GO:0051536">
    <property type="term" value="F:iron-sulfur cluster binding"/>
    <property type="evidence" value="ECO:0007669"/>
    <property type="project" value="InterPro"/>
</dbReference>
<dbReference type="InterPro" id="IPR009051">
    <property type="entry name" value="Helical_ferredxn"/>
</dbReference>
<dbReference type="PANTHER" id="PTHR42783:SF3">
    <property type="entry name" value="GLUTAMATE SYNTHASE [NADPH] SMALL CHAIN-RELATED"/>
    <property type="match status" value="1"/>
</dbReference>
<dbReference type="Pfam" id="PF01266">
    <property type="entry name" value="DAO"/>
    <property type="match status" value="1"/>
</dbReference>